<dbReference type="RefSeq" id="WP_239319844.1">
    <property type="nucleotide sequence ID" value="NZ_BMQD01000006.1"/>
</dbReference>
<feature type="compositionally biased region" description="Acidic residues" evidence="1">
    <location>
        <begin position="277"/>
        <end position="289"/>
    </location>
</feature>
<organism evidence="3 4">
    <name type="scientific">Planomonospora parontospora</name>
    <dbReference type="NCBI Taxonomy" id="58119"/>
    <lineage>
        <taxon>Bacteria</taxon>
        <taxon>Bacillati</taxon>
        <taxon>Actinomycetota</taxon>
        <taxon>Actinomycetes</taxon>
        <taxon>Streptosporangiales</taxon>
        <taxon>Streptosporangiaceae</taxon>
        <taxon>Planomonospora</taxon>
    </lineage>
</organism>
<dbReference type="InterPro" id="IPR005543">
    <property type="entry name" value="PASTA_dom"/>
</dbReference>
<evidence type="ECO:0000313" key="3">
    <source>
        <dbReference type="EMBL" id="GGK62583.1"/>
    </source>
</evidence>
<reference evidence="3" key="1">
    <citation type="journal article" date="2014" name="Int. J. Syst. Evol. Microbiol.">
        <title>Complete genome sequence of Corynebacterium casei LMG S-19264T (=DSM 44701T), isolated from a smear-ripened cheese.</title>
        <authorList>
            <consortium name="US DOE Joint Genome Institute (JGI-PGF)"/>
            <person name="Walter F."/>
            <person name="Albersmeier A."/>
            <person name="Kalinowski J."/>
            <person name="Ruckert C."/>
        </authorList>
    </citation>
    <scope>NUCLEOTIDE SEQUENCE</scope>
    <source>
        <strain evidence="3">JCM 3093</strain>
    </source>
</reference>
<dbReference type="Pfam" id="PF03793">
    <property type="entry name" value="PASTA"/>
    <property type="match status" value="2"/>
</dbReference>
<dbReference type="SMART" id="SM00740">
    <property type="entry name" value="PASTA"/>
    <property type="match status" value="2"/>
</dbReference>
<dbReference type="PROSITE" id="PS51178">
    <property type="entry name" value="PASTA"/>
    <property type="match status" value="1"/>
</dbReference>
<evidence type="ECO:0000259" key="2">
    <source>
        <dbReference type="PROSITE" id="PS51178"/>
    </source>
</evidence>
<feature type="compositionally biased region" description="Pro residues" evidence="1">
    <location>
        <begin position="1"/>
        <end position="12"/>
    </location>
</feature>
<feature type="domain" description="PASTA" evidence="2">
    <location>
        <begin position="202"/>
        <end position="268"/>
    </location>
</feature>
<accession>A0AA37F433</accession>
<dbReference type="Proteomes" id="UP000627984">
    <property type="component" value="Unassembled WGS sequence"/>
</dbReference>
<gene>
    <name evidence="3" type="ORF">GCM10010126_22420</name>
</gene>
<sequence>MARRFNPPPNWPALPDDWTPPSGWRPDPSWPPPPAGWQLWSDDSGYAARLAKRVCLGPVAHSPVRKAIRGTLVGLLASAVAVNAFSGGEPPAPAAATANAVPSSRPTPTAAVTSAAPSFIPTPTTSPASVALPDVTGADEDDATTTLIAAGLVLSWMDLDNLPSCSLDCVVVSTSPENGTELAQGTTVLLVRAEREVYDFYRKRSKMPKLVGLSENKASDALDAVSPLVETDHVTAKAGQKADQVIKQSPRAGAALRPGRPIRLTVTEQDRYATEDVPAESEELDDVPAEESRDVVSSVHPGAFCSPSGALGRSKSGVLMRCSTKAGDSRARWRRS</sequence>
<feature type="region of interest" description="Disordered" evidence="1">
    <location>
        <begin position="1"/>
        <end position="36"/>
    </location>
</feature>
<protein>
    <recommendedName>
        <fullName evidence="2">PASTA domain-containing protein</fullName>
    </recommendedName>
</protein>
<reference evidence="3" key="2">
    <citation type="submission" date="2022-09" db="EMBL/GenBank/DDBJ databases">
        <authorList>
            <person name="Sun Q."/>
            <person name="Ohkuma M."/>
        </authorList>
    </citation>
    <scope>NUCLEOTIDE SEQUENCE</scope>
    <source>
        <strain evidence="3">JCM 3093</strain>
    </source>
</reference>
<feature type="compositionally biased region" description="Low complexity" evidence="1">
    <location>
        <begin position="94"/>
        <end position="110"/>
    </location>
</feature>
<feature type="region of interest" description="Disordered" evidence="1">
    <location>
        <begin position="275"/>
        <end position="314"/>
    </location>
</feature>
<proteinExistence type="predicted"/>
<feature type="region of interest" description="Disordered" evidence="1">
    <location>
        <begin position="90"/>
        <end position="110"/>
    </location>
</feature>
<dbReference type="EMBL" id="BMQD01000006">
    <property type="protein sequence ID" value="GGK62583.1"/>
    <property type="molecule type" value="Genomic_DNA"/>
</dbReference>
<name>A0AA37F433_9ACTN</name>
<dbReference type="AlphaFoldDB" id="A0AA37F433"/>
<comment type="caution">
    <text evidence="3">The sequence shown here is derived from an EMBL/GenBank/DDBJ whole genome shotgun (WGS) entry which is preliminary data.</text>
</comment>
<dbReference type="Gene3D" id="3.30.10.20">
    <property type="match status" value="2"/>
</dbReference>
<dbReference type="CDD" id="cd06577">
    <property type="entry name" value="PASTA_pknB"/>
    <property type="match status" value="2"/>
</dbReference>
<evidence type="ECO:0000256" key="1">
    <source>
        <dbReference type="SAM" id="MobiDB-lite"/>
    </source>
</evidence>
<evidence type="ECO:0000313" key="4">
    <source>
        <dbReference type="Proteomes" id="UP000627984"/>
    </source>
</evidence>